<comment type="caution">
    <text evidence="10">The sequence shown here is derived from an EMBL/GenBank/DDBJ whole genome shotgun (WGS) entry which is preliminary data.</text>
</comment>
<comment type="cofactor">
    <cofactor evidence="1 8">
        <name>heme</name>
        <dbReference type="ChEBI" id="CHEBI:30413"/>
    </cofactor>
</comment>
<dbReference type="Proteomes" id="UP001194746">
    <property type="component" value="Unassembled WGS sequence"/>
</dbReference>
<dbReference type="Gene3D" id="1.10.630.10">
    <property type="entry name" value="Cytochrome P450"/>
    <property type="match status" value="1"/>
</dbReference>
<evidence type="ECO:0000256" key="4">
    <source>
        <dbReference type="ARBA" id="ARBA00022723"/>
    </source>
</evidence>
<reference evidence="10" key="2">
    <citation type="submission" date="2020-02" db="EMBL/GenBank/DDBJ databases">
        <authorList>
            <person name="Gilchrist C.L.M."/>
            <person name="Chooi Y.-H."/>
        </authorList>
    </citation>
    <scope>NUCLEOTIDE SEQUENCE</scope>
    <source>
        <strain evidence="10">MST-FP2251</strain>
    </source>
</reference>
<evidence type="ECO:0000256" key="2">
    <source>
        <dbReference type="ARBA" id="ARBA00010617"/>
    </source>
</evidence>
<keyword evidence="4 8" id="KW-0479">Metal-binding</keyword>
<dbReference type="AlphaFoldDB" id="A0AAD4CRX2"/>
<comment type="similarity">
    <text evidence="2 9">Belongs to the cytochrome P450 family.</text>
</comment>
<evidence type="ECO:0000256" key="7">
    <source>
        <dbReference type="ARBA" id="ARBA00023033"/>
    </source>
</evidence>
<reference evidence="10" key="1">
    <citation type="journal article" date="2019" name="Beilstein J. Org. Chem.">
        <title>Nanangenines: drimane sesquiterpenoids as the dominant metabolite cohort of a novel Australian fungus, Aspergillus nanangensis.</title>
        <authorList>
            <person name="Lacey H.J."/>
            <person name="Gilchrist C.L.M."/>
            <person name="Crombie A."/>
            <person name="Kalaitzis J.A."/>
            <person name="Vuong D."/>
            <person name="Rutledge P.J."/>
            <person name="Turner P."/>
            <person name="Pitt J.I."/>
            <person name="Lacey E."/>
            <person name="Chooi Y.H."/>
            <person name="Piggott A.M."/>
        </authorList>
    </citation>
    <scope>NUCLEOTIDE SEQUENCE</scope>
    <source>
        <strain evidence="10">MST-FP2251</strain>
    </source>
</reference>
<evidence type="ECO:0000256" key="6">
    <source>
        <dbReference type="ARBA" id="ARBA00023004"/>
    </source>
</evidence>
<evidence type="ECO:0000256" key="3">
    <source>
        <dbReference type="ARBA" id="ARBA00022617"/>
    </source>
</evidence>
<dbReference type="GO" id="GO:0016705">
    <property type="term" value="F:oxidoreductase activity, acting on paired donors, with incorporation or reduction of molecular oxygen"/>
    <property type="evidence" value="ECO:0007669"/>
    <property type="project" value="InterPro"/>
</dbReference>
<dbReference type="PANTHER" id="PTHR24305:SF230">
    <property type="entry name" value="P450, PUTATIVE (EUROFUNG)-RELATED"/>
    <property type="match status" value="1"/>
</dbReference>
<dbReference type="InterPro" id="IPR002401">
    <property type="entry name" value="Cyt_P450_E_grp-I"/>
</dbReference>
<keyword evidence="6 8" id="KW-0408">Iron</keyword>
<evidence type="ECO:0000256" key="1">
    <source>
        <dbReference type="ARBA" id="ARBA00001971"/>
    </source>
</evidence>
<name>A0AAD4CRX2_ASPNN</name>
<dbReference type="PRINTS" id="PR00463">
    <property type="entry name" value="EP450I"/>
</dbReference>
<dbReference type="GO" id="GO:0004497">
    <property type="term" value="F:monooxygenase activity"/>
    <property type="evidence" value="ECO:0007669"/>
    <property type="project" value="UniProtKB-KW"/>
</dbReference>
<evidence type="ECO:0000256" key="5">
    <source>
        <dbReference type="ARBA" id="ARBA00023002"/>
    </source>
</evidence>
<evidence type="ECO:0000256" key="8">
    <source>
        <dbReference type="PIRSR" id="PIRSR602401-1"/>
    </source>
</evidence>
<keyword evidence="7 9" id="KW-0503">Monooxygenase</keyword>
<evidence type="ECO:0000256" key="9">
    <source>
        <dbReference type="RuleBase" id="RU000461"/>
    </source>
</evidence>
<dbReference type="PROSITE" id="PS00086">
    <property type="entry name" value="CYTOCHROME_P450"/>
    <property type="match status" value="1"/>
</dbReference>
<organism evidence="10 11">
    <name type="scientific">Aspergillus nanangensis</name>
    <dbReference type="NCBI Taxonomy" id="2582783"/>
    <lineage>
        <taxon>Eukaryota</taxon>
        <taxon>Fungi</taxon>
        <taxon>Dikarya</taxon>
        <taxon>Ascomycota</taxon>
        <taxon>Pezizomycotina</taxon>
        <taxon>Eurotiomycetes</taxon>
        <taxon>Eurotiomycetidae</taxon>
        <taxon>Eurotiales</taxon>
        <taxon>Aspergillaceae</taxon>
        <taxon>Aspergillus</taxon>
        <taxon>Aspergillus subgen. Circumdati</taxon>
    </lineage>
</organism>
<dbReference type="InterPro" id="IPR050121">
    <property type="entry name" value="Cytochrome_P450_monoxygenase"/>
</dbReference>
<protein>
    <recommendedName>
        <fullName evidence="12">Cytochrome P450</fullName>
    </recommendedName>
</protein>
<sequence length="487" mass="55721">MLTLQILIAISLLYVGLSAIHKFYLHPLRHIPGPKRWIAFPLLRHIAAVRGRFDDRMRAFHQTYGEVVRFGPDEVSFISASAWPEIYGHGSQLTKVLNSSSNPSDILSAHGADHARFRKALAPAFSAKGLQAQGPILMQYVDQLVVRLHGVAESQLSTDLVKWYNLTTFDLIGDLAFGEPFGGLQNAGWRRSLISFASSRGSKPKTALTVLLPRRLVEAQKRQREHTRITVQRRLTSTMDRRDFMDAMMRQRGEKGGLRDVELEANANILIIAGSETTATLLSGVTYWLLRTPAALQRVTQEVRSTMHGEDEITLQRVTARLPYLMACVNEGFRMYPPVPTVLQRWTPASRVMKISGYSMPPNTKVSVHQWAAYWSPTNFHAPDQFLPERWLAEAKEQPESPFFSDQRQVVRPFSTGPRDCIGKNLAYSEMRVILARVLWNFDFELDRSQTGVEWHRQRTFSFWEKPPLMVRIQRVVREEDEQYLSY</sequence>
<dbReference type="GO" id="GO:0020037">
    <property type="term" value="F:heme binding"/>
    <property type="evidence" value="ECO:0007669"/>
    <property type="project" value="InterPro"/>
</dbReference>
<dbReference type="InterPro" id="IPR017972">
    <property type="entry name" value="Cyt_P450_CS"/>
</dbReference>
<dbReference type="GO" id="GO:0005506">
    <property type="term" value="F:iron ion binding"/>
    <property type="evidence" value="ECO:0007669"/>
    <property type="project" value="InterPro"/>
</dbReference>
<dbReference type="EMBL" id="VCAU01000017">
    <property type="protein sequence ID" value="KAF9891590.1"/>
    <property type="molecule type" value="Genomic_DNA"/>
</dbReference>
<dbReference type="PRINTS" id="PR00385">
    <property type="entry name" value="P450"/>
</dbReference>
<keyword evidence="5 9" id="KW-0560">Oxidoreductase</keyword>
<dbReference type="SUPFAM" id="SSF48264">
    <property type="entry name" value="Cytochrome P450"/>
    <property type="match status" value="1"/>
</dbReference>
<evidence type="ECO:0000313" key="10">
    <source>
        <dbReference type="EMBL" id="KAF9891590.1"/>
    </source>
</evidence>
<dbReference type="PANTHER" id="PTHR24305">
    <property type="entry name" value="CYTOCHROME P450"/>
    <property type="match status" value="1"/>
</dbReference>
<dbReference type="CDD" id="cd11058">
    <property type="entry name" value="CYP60B-like"/>
    <property type="match status" value="1"/>
</dbReference>
<evidence type="ECO:0000313" key="11">
    <source>
        <dbReference type="Proteomes" id="UP001194746"/>
    </source>
</evidence>
<gene>
    <name evidence="10" type="ORF">FE257_003601</name>
</gene>
<keyword evidence="3 8" id="KW-0349">Heme</keyword>
<proteinExistence type="inferred from homology"/>
<feature type="binding site" description="axial binding residue" evidence="8">
    <location>
        <position position="421"/>
    </location>
    <ligand>
        <name>heme</name>
        <dbReference type="ChEBI" id="CHEBI:30413"/>
    </ligand>
    <ligandPart>
        <name>Fe</name>
        <dbReference type="ChEBI" id="CHEBI:18248"/>
    </ligandPart>
</feature>
<dbReference type="Pfam" id="PF00067">
    <property type="entry name" value="p450"/>
    <property type="match status" value="1"/>
</dbReference>
<dbReference type="InterPro" id="IPR001128">
    <property type="entry name" value="Cyt_P450"/>
</dbReference>
<accession>A0AAD4CRX2</accession>
<keyword evidence="11" id="KW-1185">Reference proteome</keyword>
<dbReference type="InterPro" id="IPR036396">
    <property type="entry name" value="Cyt_P450_sf"/>
</dbReference>
<evidence type="ECO:0008006" key="12">
    <source>
        <dbReference type="Google" id="ProtNLM"/>
    </source>
</evidence>